<feature type="non-terminal residue" evidence="1">
    <location>
        <position position="95"/>
    </location>
</feature>
<reference evidence="1" key="1">
    <citation type="journal article" date="2013" name="BMC Genomics">
        <title>Unscrambling butterfly oogenesis.</title>
        <authorList>
            <person name="Carter J.M."/>
            <person name="Baker S.C."/>
            <person name="Pink R."/>
            <person name="Carter D.R."/>
            <person name="Collins A."/>
            <person name="Tomlin J."/>
            <person name="Gibbs M."/>
            <person name="Breuker C.J."/>
        </authorList>
    </citation>
    <scope>NUCLEOTIDE SEQUENCE</scope>
    <source>
        <tissue evidence="1">Ovary</tissue>
    </source>
</reference>
<dbReference type="EMBL" id="GAIX01012720">
    <property type="protein sequence ID" value="JAA79840.1"/>
    <property type="molecule type" value="Transcribed_RNA"/>
</dbReference>
<name>S4P0Z5_9NEOP</name>
<organism evidence="1">
    <name type="scientific">Pararge aegeria</name>
    <name type="common">speckled wood butterfly</name>
    <dbReference type="NCBI Taxonomy" id="116150"/>
    <lineage>
        <taxon>Eukaryota</taxon>
        <taxon>Metazoa</taxon>
        <taxon>Ecdysozoa</taxon>
        <taxon>Arthropoda</taxon>
        <taxon>Hexapoda</taxon>
        <taxon>Insecta</taxon>
        <taxon>Pterygota</taxon>
        <taxon>Neoptera</taxon>
        <taxon>Endopterygota</taxon>
        <taxon>Lepidoptera</taxon>
        <taxon>Glossata</taxon>
        <taxon>Ditrysia</taxon>
        <taxon>Papilionoidea</taxon>
        <taxon>Nymphalidae</taxon>
        <taxon>Satyrinae</taxon>
        <taxon>Satyrini</taxon>
        <taxon>Parargina</taxon>
        <taxon>Pararge</taxon>
    </lineage>
</organism>
<sequence>MEVERLGKLEEEAKKSRGWFSGWWSGASSKDDELSEGVAIMKQFEKAMTQDEKEKLFRAIDYQENTAPLHLPTEYVAVEGYFRLDKLQVSVNDQV</sequence>
<reference evidence="1" key="2">
    <citation type="submission" date="2013-05" db="EMBL/GenBank/DDBJ databases">
        <authorList>
            <person name="Carter J.-M."/>
            <person name="Baker S.C."/>
            <person name="Pink R."/>
            <person name="Carter D.R.F."/>
            <person name="Collins A."/>
            <person name="Tomlin J."/>
            <person name="Gibbs M."/>
            <person name="Breuker C.J."/>
        </authorList>
    </citation>
    <scope>NUCLEOTIDE SEQUENCE</scope>
    <source>
        <tissue evidence="1">Ovary</tissue>
    </source>
</reference>
<protein>
    <submittedName>
        <fullName evidence="1">Vacuolar protein sorting-associated protein (Vps13)</fullName>
    </submittedName>
</protein>
<dbReference type="AlphaFoldDB" id="S4P0Z5"/>
<accession>S4P0Z5</accession>
<evidence type="ECO:0000313" key="1">
    <source>
        <dbReference type="EMBL" id="JAA79840.1"/>
    </source>
</evidence>
<proteinExistence type="predicted"/>